<name>A0A8X8IF37_9BACT</name>
<evidence type="ECO:0000259" key="14">
    <source>
        <dbReference type="PROSITE" id="PS50110"/>
    </source>
</evidence>
<dbReference type="Pfam" id="PF07494">
    <property type="entry name" value="Reg_prop"/>
    <property type="match status" value="6"/>
</dbReference>
<dbReference type="Gene3D" id="1.10.287.130">
    <property type="match status" value="1"/>
</dbReference>
<evidence type="ECO:0000256" key="10">
    <source>
        <dbReference type="SAM" id="Phobius"/>
    </source>
</evidence>
<feature type="domain" description="Histidine kinase" evidence="13">
    <location>
        <begin position="819"/>
        <end position="1033"/>
    </location>
</feature>
<evidence type="ECO:0000259" key="13">
    <source>
        <dbReference type="PROSITE" id="PS50109"/>
    </source>
</evidence>
<dbReference type="CDD" id="cd00082">
    <property type="entry name" value="HisKA"/>
    <property type="match status" value="1"/>
</dbReference>
<dbReference type="Gene3D" id="3.40.50.2300">
    <property type="match status" value="1"/>
</dbReference>
<dbReference type="EC" id="2.7.13.3" evidence="2"/>
<dbReference type="InterPro" id="IPR001789">
    <property type="entry name" value="Sig_transdc_resp-reg_receiver"/>
</dbReference>
<evidence type="ECO:0000256" key="2">
    <source>
        <dbReference type="ARBA" id="ARBA00012438"/>
    </source>
</evidence>
<keyword evidence="5" id="KW-0418">Kinase</keyword>
<evidence type="ECO:0000256" key="6">
    <source>
        <dbReference type="ARBA" id="ARBA00023015"/>
    </source>
</evidence>
<dbReference type="Pfam" id="PF00072">
    <property type="entry name" value="Response_reg"/>
    <property type="match status" value="1"/>
</dbReference>
<feature type="chain" id="PRO_5036457218" description="histidine kinase" evidence="11">
    <location>
        <begin position="20"/>
        <end position="1354"/>
    </location>
</feature>
<dbReference type="Gene3D" id="3.30.565.10">
    <property type="entry name" value="Histidine kinase-like ATPase, C-terminal domain"/>
    <property type="match status" value="1"/>
</dbReference>
<dbReference type="SMART" id="SM00342">
    <property type="entry name" value="HTH_ARAC"/>
    <property type="match status" value="1"/>
</dbReference>
<dbReference type="SUPFAM" id="SSF47384">
    <property type="entry name" value="Homodimeric domain of signal transducing histidine kinase"/>
    <property type="match status" value="1"/>
</dbReference>
<feature type="transmembrane region" description="Helical" evidence="10">
    <location>
        <begin position="758"/>
        <end position="778"/>
    </location>
</feature>
<feature type="coiled-coil region" evidence="9">
    <location>
        <begin position="784"/>
        <end position="813"/>
    </location>
</feature>
<dbReference type="SUPFAM" id="SSF101898">
    <property type="entry name" value="NHL repeat"/>
    <property type="match status" value="1"/>
</dbReference>
<dbReference type="PROSITE" id="PS50110">
    <property type="entry name" value="RESPONSE_REGULATORY"/>
    <property type="match status" value="1"/>
</dbReference>
<dbReference type="SMART" id="SM00388">
    <property type="entry name" value="HisKA"/>
    <property type="match status" value="1"/>
</dbReference>
<sequence length="1354" mass="155270">MRYCWLVILCLFSGRSLFANDHVSIRCLGIENGLSNNFVTCILQDHNGFMWFGTYDGMNRYDAYSFKVFRNRIGDSLSLIDNHIYCLKEDKLNHIWIGASKGVSVYDPATSKFHTPEIKFKSNAIQKLNTGVHEFCQVGDLLFAGAQLYGLIVFKPGELTGRQISFPLLKGAQNRYDVNGIRYDSVRHQLWVFVNEYGLCKYDFSKNTLSLVSQTITEAGCMSIDKEGNLFVGNSSGLYKFDTKIHAYTNNLFQSRVNVSGILEDKQGTIWISSDGDGLWMLSPSLKYPTRFQNPGNEINSNAIYAVYEDFEGRKWIATLRGGINIMETKTNYFHTISNTFNSKINVSKDYILSLCEDEQSNVWIGTDGSGLRYWNRARNTYTEFIHSGQNSISSNYITNIVRDSKNEIWVSAWSGGVNRYNRSSQGFKHYTCFNPFRNTIEDKVWLVYEDKKKRLWASTSNPGFLYTYNRTIDKFELFDTAISNVQCLAEDKAGNLWGGDYTSLLLIDVNKKRHKIFNLGYPVRSIYEDKKNNFWIGTEGGGLLLFNRQQGTYKRITTEDGLPHNTILRILEDSRGNLWLSTYNGLCRFNPSAKTFRNFTRSDGLQSNQFSFNAALALRSGEFIFGGIKGMDVFYPDSIFSKETVPKVFLTGLKIDNKPWEGDDASSLIKVPFNKAILSLDFTALAYSDADKVQYAYYLKGWDKGWNLVSNIRTANYSRLQEGEYTFYVKTINADGVWSKDFALLNIKVLPPWYRTWIAYSLYLLLFLGLIYTYLWYYKKQEKLKYELKLSQIEASMEREKTEKEKELMERKMSFFTNISHEFRTPLTLIINPLIEMLESSKTKMVKDELGVVYRNARRLLNMINQILLFKKVENEEGSLTIEKIDLVALCKDVYEHFVLQAKMKHISFLFECTADMIEVYGDREKLGTAFFNLMSNAFKFTPESGSITFGIEEYFDSVHILVKDSGQGIPEEAGETVFKKFHQNAANSSKKGFGIGLYLVKTIVEAHKGQVFYKSALDVGTDFTVILLKGKSCFDPALIIEEKAVNGSLENCKQIDNQDTTVLNACEDISAIHGLDTDEMLTDKRSILFIDDDHEIRQYMRKLLQNTYLYYEAKSGEEGIELVHKLEPDLVISDISMGGMSGLELCELIKKDENSSHTPVILLTASLATEMQLEGIKNGADEYITKPFDKDLLFAKIQNILANRNILRQYFFDQITLKESHSKVPEEYQNFLKECIEIVEEHIGDDDFTVKKMARLMGMSHSALYKKVKLISGQSISAFISTIKFRRAAVYLINENCAIGQAAYLVGISDRKFFRERFAQLFGMNPSEYVKKYRKTFHKDLSVVKKRRLSLQ</sequence>
<keyword evidence="10" id="KW-0472">Membrane</keyword>
<dbReference type="InterPro" id="IPR003594">
    <property type="entry name" value="HATPase_dom"/>
</dbReference>
<dbReference type="Proteomes" id="UP000198711">
    <property type="component" value="Unassembled WGS sequence"/>
</dbReference>
<dbReference type="FunFam" id="1.10.287.130:FF:000045">
    <property type="entry name" value="Two-component system sensor histidine kinase/response regulator"/>
    <property type="match status" value="1"/>
</dbReference>
<keyword evidence="4" id="KW-0808">Transferase</keyword>
<dbReference type="InterPro" id="IPR009057">
    <property type="entry name" value="Homeodomain-like_sf"/>
</dbReference>
<evidence type="ECO:0000259" key="12">
    <source>
        <dbReference type="PROSITE" id="PS01124"/>
    </source>
</evidence>
<dbReference type="PROSITE" id="PS01124">
    <property type="entry name" value="HTH_ARAC_FAMILY_2"/>
    <property type="match status" value="1"/>
</dbReference>
<dbReference type="InterPro" id="IPR013783">
    <property type="entry name" value="Ig-like_fold"/>
</dbReference>
<feature type="signal peptide" evidence="11">
    <location>
        <begin position="1"/>
        <end position="19"/>
    </location>
</feature>
<feature type="domain" description="Response regulatory" evidence="14">
    <location>
        <begin position="1088"/>
        <end position="1203"/>
    </location>
</feature>
<gene>
    <name evidence="15" type="ORF">SAMN05444410_10249</name>
</gene>
<dbReference type="PANTHER" id="PTHR43547:SF2">
    <property type="entry name" value="HYBRID SIGNAL TRANSDUCTION HISTIDINE KINASE C"/>
    <property type="match status" value="1"/>
</dbReference>
<evidence type="ECO:0000256" key="7">
    <source>
        <dbReference type="ARBA" id="ARBA00023163"/>
    </source>
</evidence>
<dbReference type="InterPro" id="IPR011110">
    <property type="entry name" value="Reg_prop"/>
</dbReference>
<keyword evidence="10" id="KW-1133">Transmembrane helix</keyword>
<proteinExistence type="predicted"/>
<dbReference type="Pfam" id="PF12833">
    <property type="entry name" value="HTH_18"/>
    <property type="match status" value="1"/>
</dbReference>
<dbReference type="InterPro" id="IPR015943">
    <property type="entry name" value="WD40/YVTN_repeat-like_dom_sf"/>
</dbReference>
<keyword evidence="11" id="KW-0732">Signal</keyword>
<dbReference type="InterPro" id="IPR011006">
    <property type="entry name" value="CheY-like_superfamily"/>
</dbReference>
<evidence type="ECO:0000256" key="3">
    <source>
        <dbReference type="ARBA" id="ARBA00022553"/>
    </source>
</evidence>
<keyword evidence="6" id="KW-0805">Transcription regulation</keyword>
<dbReference type="PROSITE" id="PS50109">
    <property type="entry name" value="HIS_KIN"/>
    <property type="match status" value="1"/>
</dbReference>
<evidence type="ECO:0000256" key="5">
    <source>
        <dbReference type="ARBA" id="ARBA00022777"/>
    </source>
</evidence>
<dbReference type="InterPro" id="IPR004358">
    <property type="entry name" value="Sig_transdc_His_kin-like_C"/>
</dbReference>
<dbReference type="InterPro" id="IPR036097">
    <property type="entry name" value="HisK_dim/P_sf"/>
</dbReference>
<comment type="caution">
    <text evidence="15">The sequence shown here is derived from an EMBL/GenBank/DDBJ whole genome shotgun (WGS) entry which is preliminary data.</text>
</comment>
<comment type="catalytic activity">
    <reaction evidence="1">
        <text>ATP + protein L-histidine = ADP + protein N-phospho-L-histidine.</text>
        <dbReference type="EC" id="2.7.13.3"/>
    </reaction>
</comment>
<dbReference type="SUPFAM" id="SSF55874">
    <property type="entry name" value="ATPase domain of HSP90 chaperone/DNA topoisomerase II/histidine kinase"/>
    <property type="match status" value="1"/>
</dbReference>
<dbReference type="EMBL" id="FNNO01000002">
    <property type="protein sequence ID" value="SDW34430.1"/>
    <property type="molecule type" value="Genomic_DNA"/>
</dbReference>
<evidence type="ECO:0000313" key="16">
    <source>
        <dbReference type="Proteomes" id="UP000198711"/>
    </source>
</evidence>
<dbReference type="PANTHER" id="PTHR43547">
    <property type="entry name" value="TWO-COMPONENT HISTIDINE KINASE"/>
    <property type="match status" value="1"/>
</dbReference>
<dbReference type="SMART" id="SM00448">
    <property type="entry name" value="REC"/>
    <property type="match status" value="1"/>
</dbReference>
<dbReference type="InterPro" id="IPR005467">
    <property type="entry name" value="His_kinase_dom"/>
</dbReference>
<evidence type="ECO:0000256" key="1">
    <source>
        <dbReference type="ARBA" id="ARBA00000085"/>
    </source>
</evidence>
<dbReference type="FunFam" id="3.30.565.10:FF:000006">
    <property type="entry name" value="Sensor histidine kinase WalK"/>
    <property type="match status" value="1"/>
</dbReference>
<evidence type="ECO:0000256" key="11">
    <source>
        <dbReference type="SAM" id="SignalP"/>
    </source>
</evidence>
<keyword evidence="3 8" id="KW-0597">Phosphoprotein</keyword>
<keyword evidence="9" id="KW-0175">Coiled coil</keyword>
<accession>A0A8X8IF37</accession>
<dbReference type="Gene3D" id="2.130.10.10">
    <property type="entry name" value="YVTN repeat-like/Quinoprotein amine dehydrogenase"/>
    <property type="match status" value="2"/>
</dbReference>
<feature type="domain" description="HTH araC/xylS-type" evidence="12">
    <location>
        <begin position="1235"/>
        <end position="1334"/>
    </location>
</feature>
<dbReference type="InterPro" id="IPR036890">
    <property type="entry name" value="HATPase_C_sf"/>
</dbReference>
<dbReference type="InterPro" id="IPR011123">
    <property type="entry name" value="Y_Y_Y"/>
</dbReference>
<keyword evidence="7" id="KW-0804">Transcription</keyword>
<dbReference type="Pfam" id="PF02518">
    <property type="entry name" value="HATPase_c"/>
    <property type="match status" value="1"/>
</dbReference>
<dbReference type="SUPFAM" id="SSF52172">
    <property type="entry name" value="CheY-like"/>
    <property type="match status" value="1"/>
</dbReference>
<reference evidence="15 16" key="1">
    <citation type="submission" date="2016-10" db="EMBL/GenBank/DDBJ databases">
        <authorList>
            <person name="Varghese N."/>
            <person name="Submissions S."/>
        </authorList>
    </citation>
    <scope>NUCLEOTIDE SEQUENCE [LARGE SCALE GENOMIC DNA]</scope>
    <source>
        <strain evidence="15 16">DSM 25353</strain>
    </source>
</reference>
<dbReference type="GO" id="GO:0043565">
    <property type="term" value="F:sequence-specific DNA binding"/>
    <property type="evidence" value="ECO:0007669"/>
    <property type="project" value="InterPro"/>
</dbReference>
<protein>
    <recommendedName>
        <fullName evidence="2">histidine kinase</fullName>
        <ecNumber evidence="2">2.7.13.3</ecNumber>
    </recommendedName>
</protein>
<evidence type="ECO:0000313" key="15">
    <source>
        <dbReference type="EMBL" id="SDW34430.1"/>
    </source>
</evidence>
<dbReference type="Pfam" id="PF00512">
    <property type="entry name" value="HisKA"/>
    <property type="match status" value="1"/>
</dbReference>
<dbReference type="SUPFAM" id="SSF63829">
    <property type="entry name" value="Calcium-dependent phosphotriesterase"/>
    <property type="match status" value="1"/>
</dbReference>
<keyword evidence="16" id="KW-1185">Reference proteome</keyword>
<dbReference type="CDD" id="cd00156">
    <property type="entry name" value="REC"/>
    <property type="match status" value="1"/>
</dbReference>
<dbReference type="GO" id="GO:0000155">
    <property type="term" value="F:phosphorelay sensor kinase activity"/>
    <property type="evidence" value="ECO:0007669"/>
    <property type="project" value="InterPro"/>
</dbReference>
<dbReference type="Gene3D" id="2.60.40.10">
    <property type="entry name" value="Immunoglobulins"/>
    <property type="match status" value="1"/>
</dbReference>
<organism evidence="15 16">
    <name type="scientific">Hydrobacter penzbergensis</name>
    <dbReference type="NCBI Taxonomy" id="1235997"/>
    <lineage>
        <taxon>Bacteria</taxon>
        <taxon>Pseudomonadati</taxon>
        <taxon>Bacteroidota</taxon>
        <taxon>Chitinophagia</taxon>
        <taxon>Chitinophagales</taxon>
        <taxon>Chitinophagaceae</taxon>
        <taxon>Hydrobacter</taxon>
    </lineage>
</organism>
<dbReference type="GO" id="GO:0003700">
    <property type="term" value="F:DNA-binding transcription factor activity"/>
    <property type="evidence" value="ECO:0007669"/>
    <property type="project" value="InterPro"/>
</dbReference>
<keyword evidence="10" id="KW-0812">Transmembrane</keyword>
<evidence type="ECO:0000256" key="8">
    <source>
        <dbReference type="PROSITE-ProRule" id="PRU00169"/>
    </source>
</evidence>
<feature type="modified residue" description="4-aspartylphosphate" evidence="8">
    <location>
        <position position="1136"/>
    </location>
</feature>
<dbReference type="SUPFAM" id="SSF46689">
    <property type="entry name" value="Homeodomain-like"/>
    <property type="match status" value="1"/>
</dbReference>
<dbReference type="Gene3D" id="1.10.10.60">
    <property type="entry name" value="Homeodomain-like"/>
    <property type="match status" value="1"/>
</dbReference>
<dbReference type="InterPro" id="IPR018060">
    <property type="entry name" value="HTH_AraC"/>
</dbReference>
<evidence type="ECO:0000256" key="4">
    <source>
        <dbReference type="ARBA" id="ARBA00022679"/>
    </source>
</evidence>
<dbReference type="PRINTS" id="PR00344">
    <property type="entry name" value="BCTRLSENSOR"/>
</dbReference>
<dbReference type="SMART" id="SM00387">
    <property type="entry name" value="HATPase_c"/>
    <property type="match status" value="1"/>
</dbReference>
<dbReference type="RefSeq" id="WP_092722070.1">
    <property type="nucleotide sequence ID" value="NZ_FNNO01000002.1"/>
</dbReference>
<dbReference type="Pfam" id="PF07495">
    <property type="entry name" value="Y_Y_Y"/>
    <property type="match status" value="1"/>
</dbReference>
<dbReference type="InterPro" id="IPR003661">
    <property type="entry name" value="HisK_dim/P_dom"/>
</dbReference>
<evidence type="ECO:0000256" key="9">
    <source>
        <dbReference type="SAM" id="Coils"/>
    </source>
</evidence>